<dbReference type="GeneID" id="19322201"/>
<dbReference type="HOGENOM" id="CLU_1579602_0_0_1"/>
<dbReference type="InterPro" id="IPR056125">
    <property type="entry name" value="DUF7708"/>
</dbReference>
<dbReference type="AlphaFoldDB" id="R8BT67"/>
<keyword evidence="3" id="KW-1185">Reference proteome</keyword>
<sequence>MEAYGKVIEVFLNSSDYLAFVWAACNFSEAFNSLMDAYLQIGELLPQLQVYQQHSVSNPYMRTVLALMYKDILEFHRVALKYFRKSNWYKLFDAVWSAFLVKLRELKEKMERHKHLIESQASIVQFEEAQKFREIVEANFKELQTEFDRQPNSMCECKKRLREFWAVAD</sequence>
<reference evidence="3" key="1">
    <citation type="journal article" date="2013" name="Genome Announc.">
        <title>Draft genome sequence of the ascomycete Phaeoacremonium aleophilum strain UCR-PA7, a causal agent of the esca disease complex in grapevines.</title>
        <authorList>
            <person name="Blanco-Ulate B."/>
            <person name="Rolshausen P."/>
            <person name="Cantu D."/>
        </authorList>
    </citation>
    <scope>NUCLEOTIDE SEQUENCE [LARGE SCALE GENOMIC DNA]</scope>
    <source>
        <strain evidence="3">UCR-PA7</strain>
    </source>
</reference>
<evidence type="ECO:0000313" key="2">
    <source>
        <dbReference type="EMBL" id="EOO02494.1"/>
    </source>
</evidence>
<accession>R8BT67</accession>
<proteinExistence type="predicted"/>
<organism evidence="2 3">
    <name type="scientific">Phaeoacremonium minimum (strain UCR-PA7)</name>
    <name type="common">Esca disease fungus</name>
    <name type="synonym">Togninia minima</name>
    <dbReference type="NCBI Taxonomy" id="1286976"/>
    <lineage>
        <taxon>Eukaryota</taxon>
        <taxon>Fungi</taxon>
        <taxon>Dikarya</taxon>
        <taxon>Ascomycota</taxon>
        <taxon>Pezizomycotina</taxon>
        <taxon>Sordariomycetes</taxon>
        <taxon>Sordariomycetidae</taxon>
        <taxon>Togniniales</taxon>
        <taxon>Togniniaceae</taxon>
        <taxon>Phaeoacremonium</taxon>
    </lineage>
</organism>
<protein>
    <submittedName>
        <fullName evidence="2">Putative nacht domain protein</fullName>
    </submittedName>
</protein>
<gene>
    <name evidence="2" type="ORF">UCRPA7_1995</name>
</gene>
<dbReference type="EMBL" id="KB932917">
    <property type="protein sequence ID" value="EOO02494.1"/>
    <property type="molecule type" value="Genomic_DNA"/>
</dbReference>
<dbReference type="RefSeq" id="XP_007912758.1">
    <property type="nucleotide sequence ID" value="XM_007914567.1"/>
</dbReference>
<dbReference type="eggNOG" id="KOG1721">
    <property type="taxonomic scope" value="Eukaryota"/>
</dbReference>
<dbReference type="OrthoDB" id="21416at2759"/>
<dbReference type="Pfam" id="PF24809">
    <property type="entry name" value="DUF7708"/>
    <property type="match status" value="1"/>
</dbReference>
<name>R8BT67_PHAM7</name>
<dbReference type="KEGG" id="tmn:UCRPA7_1995"/>
<feature type="domain" description="DUF7708" evidence="1">
    <location>
        <begin position="3"/>
        <end position="126"/>
    </location>
</feature>
<dbReference type="Proteomes" id="UP000014074">
    <property type="component" value="Unassembled WGS sequence"/>
</dbReference>
<evidence type="ECO:0000313" key="3">
    <source>
        <dbReference type="Proteomes" id="UP000014074"/>
    </source>
</evidence>
<evidence type="ECO:0000259" key="1">
    <source>
        <dbReference type="Pfam" id="PF24809"/>
    </source>
</evidence>